<keyword evidence="6" id="KW-0812">Transmembrane</keyword>
<dbReference type="SUPFAM" id="SSF48726">
    <property type="entry name" value="Immunoglobulin"/>
    <property type="match status" value="2"/>
</dbReference>
<keyword evidence="6" id="KW-1133">Transmembrane helix</keyword>
<dbReference type="InterPro" id="IPR007110">
    <property type="entry name" value="Ig-like_dom"/>
</dbReference>
<feature type="compositionally biased region" description="Pro residues" evidence="5">
    <location>
        <begin position="310"/>
        <end position="326"/>
    </location>
</feature>
<gene>
    <name evidence="9" type="ORF">ABG768_028033</name>
</gene>
<evidence type="ECO:0000256" key="1">
    <source>
        <dbReference type="ARBA" id="ARBA00004370"/>
    </source>
</evidence>
<feature type="chain" id="PRO_5043418940" description="Ig-like domain-containing protein" evidence="7">
    <location>
        <begin position="21"/>
        <end position="326"/>
    </location>
</feature>
<comment type="caution">
    <text evidence="9">The sequence shown here is derived from an EMBL/GenBank/DDBJ whole genome shotgun (WGS) entry which is preliminary data.</text>
</comment>
<dbReference type="InterPro" id="IPR013783">
    <property type="entry name" value="Ig-like_fold"/>
</dbReference>
<feature type="compositionally biased region" description="Basic and acidic residues" evidence="5">
    <location>
        <begin position="207"/>
        <end position="220"/>
    </location>
</feature>
<feature type="region of interest" description="Disordered" evidence="5">
    <location>
        <begin position="203"/>
        <end position="222"/>
    </location>
</feature>
<evidence type="ECO:0000313" key="10">
    <source>
        <dbReference type="Proteomes" id="UP001479290"/>
    </source>
</evidence>
<feature type="domain" description="Ig-like" evidence="8">
    <location>
        <begin position="122"/>
        <end position="189"/>
    </location>
</feature>
<evidence type="ECO:0000313" key="9">
    <source>
        <dbReference type="EMBL" id="KAK9969892.1"/>
    </source>
</evidence>
<dbReference type="GO" id="GO:0016020">
    <property type="term" value="C:membrane"/>
    <property type="evidence" value="ECO:0007669"/>
    <property type="project" value="UniProtKB-SubCell"/>
</dbReference>
<evidence type="ECO:0000256" key="2">
    <source>
        <dbReference type="ARBA" id="ARBA00022729"/>
    </source>
</evidence>
<feature type="transmembrane region" description="Helical" evidence="6">
    <location>
        <begin position="236"/>
        <end position="261"/>
    </location>
</feature>
<comment type="subcellular location">
    <subcellularLocation>
        <location evidence="1">Membrane</location>
    </subcellularLocation>
</comment>
<evidence type="ECO:0000256" key="3">
    <source>
        <dbReference type="ARBA" id="ARBA00023136"/>
    </source>
</evidence>
<reference evidence="9 10" key="1">
    <citation type="submission" date="2024-05" db="EMBL/GenBank/DDBJ databases">
        <title>A high-quality chromosomal-level genome assembly of Topmouth culter (Culter alburnus).</title>
        <authorList>
            <person name="Zhao H."/>
        </authorList>
    </citation>
    <scope>NUCLEOTIDE SEQUENCE [LARGE SCALE GENOMIC DNA]</scope>
    <source>
        <strain evidence="9">CATC2023</strain>
        <tissue evidence="9">Muscle</tissue>
    </source>
</reference>
<dbReference type="PROSITE" id="PS50835">
    <property type="entry name" value="IG_LIKE"/>
    <property type="match status" value="1"/>
</dbReference>
<evidence type="ECO:0000256" key="6">
    <source>
        <dbReference type="SAM" id="Phobius"/>
    </source>
</evidence>
<dbReference type="EMBL" id="JAWDJR010000009">
    <property type="protein sequence ID" value="KAK9969892.1"/>
    <property type="molecule type" value="Genomic_DNA"/>
</dbReference>
<dbReference type="Gene3D" id="2.60.40.10">
    <property type="entry name" value="Immunoglobulins"/>
    <property type="match status" value="2"/>
</dbReference>
<feature type="signal peptide" evidence="7">
    <location>
        <begin position="1"/>
        <end position="20"/>
    </location>
</feature>
<evidence type="ECO:0000256" key="4">
    <source>
        <dbReference type="ARBA" id="ARBA00023180"/>
    </source>
</evidence>
<dbReference type="PANTHER" id="PTHR12080">
    <property type="entry name" value="SIGNALING LYMPHOCYTIC ACTIVATION MOLECULE"/>
    <property type="match status" value="1"/>
</dbReference>
<name>A0AAW2ABE6_CULAL</name>
<organism evidence="9 10">
    <name type="scientific">Culter alburnus</name>
    <name type="common">Topmouth culter</name>
    <dbReference type="NCBI Taxonomy" id="194366"/>
    <lineage>
        <taxon>Eukaryota</taxon>
        <taxon>Metazoa</taxon>
        <taxon>Chordata</taxon>
        <taxon>Craniata</taxon>
        <taxon>Vertebrata</taxon>
        <taxon>Euteleostomi</taxon>
        <taxon>Actinopterygii</taxon>
        <taxon>Neopterygii</taxon>
        <taxon>Teleostei</taxon>
        <taxon>Ostariophysi</taxon>
        <taxon>Cypriniformes</taxon>
        <taxon>Xenocyprididae</taxon>
        <taxon>Xenocypridinae</taxon>
        <taxon>Culter</taxon>
    </lineage>
</organism>
<sequence>MLQNLTFILLFSLIFIFSSGKSVSSCIYKAVGENVVIQLGDEELPQDSHLIWTHNESRVYFKKGSNVRIQDLTVDRYGSLILENIQKSKSGEYKAEVFNLESGKLIKKTEAHLCVQEPVPEPSVIVECVEEGVNLTCIPMNSNEVFVSWTKNGEESKTTRAVLHVSSSELKSGDKFSCTLSNTISKKTAKDVQPVCSDTGVHATNANKEKEKEEKSNNENKDDDVTEKKLLFGFDFWWMLVILSGGASFLFILFIICLVCVCRCCSRSKRKAKEEAEFRLVSLMPDHANQPDEPYMQRSESQRPSKSQRPLPPLPCPRGPPAVEPQ</sequence>
<evidence type="ECO:0000256" key="5">
    <source>
        <dbReference type="SAM" id="MobiDB-lite"/>
    </source>
</evidence>
<keyword evidence="10" id="KW-1185">Reference proteome</keyword>
<proteinExistence type="predicted"/>
<dbReference type="Proteomes" id="UP001479290">
    <property type="component" value="Unassembled WGS sequence"/>
</dbReference>
<dbReference type="AlphaFoldDB" id="A0AAW2ABE6"/>
<accession>A0AAW2ABE6</accession>
<keyword evidence="2 7" id="KW-0732">Signal</keyword>
<dbReference type="GO" id="GO:0005911">
    <property type="term" value="C:cell-cell junction"/>
    <property type="evidence" value="ECO:0007669"/>
    <property type="project" value="TreeGrafter"/>
</dbReference>
<keyword evidence="4" id="KW-0325">Glycoprotein</keyword>
<dbReference type="InterPro" id="IPR036179">
    <property type="entry name" value="Ig-like_dom_sf"/>
</dbReference>
<keyword evidence="3 6" id="KW-0472">Membrane</keyword>
<dbReference type="PANTHER" id="PTHR12080:SF59">
    <property type="entry name" value="HEPATIC AND GLIAL CELL ADHESION MOLECULE"/>
    <property type="match status" value="1"/>
</dbReference>
<protein>
    <recommendedName>
        <fullName evidence="8">Ig-like domain-containing protein</fullName>
    </recommendedName>
</protein>
<evidence type="ECO:0000256" key="7">
    <source>
        <dbReference type="SAM" id="SignalP"/>
    </source>
</evidence>
<feature type="compositionally biased region" description="Polar residues" evidence="5">
    <location>
        <begin position="298"/>
        <end position="308"/>
    </location>
</feature>
<dbReference type="InterPro" id="IPR015631">
    <property type="entry name" value="CD2/SLAM_rcpt"/>
</dbReference>
<evidence type="ECO:0000259" key="8">
    <source>
        <dbReference type="PROSITE" id="PS50835"/>
    </source>
</evidence>
<feature type="region of interest" description="Disordered" evidence="5">
    <location>
        <begin position="283"/>
        <end position="326"/>
    </location>
</feature>